<sequence>MSRKHRPRPKRRSSIESLELRQLMAVDPFNGLMDAGFSQHGTLDESPAVTADTEFPPIEAHSSFPEISQHADVEPTLDSAHNLTGLDTVRENFGFSGTGQTVVVIDSGVAYDHYALGGGYGTGYRVVGGWDFAEGDSDPYDDAPDGFHGTHVAGIIGSTGDQLGKNQGVAPGVDLVALRVFDDSGYGHFGYVSSALQWVIDHHDDFANPITAVNLSLGTAFNGDSPPTGYSYIESKFDQLEQLGIFISVSAGNSFTTNQSLVDAGTHYNTPGLSYPAASDYVVPVMSVDDGGALSYFSQRHSSAIAAPGRFIRSTLPDFAGNNNGVDDDWGSASGTSMASPYVAGASVIIREAMELLGYSTITQDVIYAHMRETADTFYDSATSQSYLRLNMESAINALMPEDDYGASDSAHGLGTLGTGTTQVSGMISSLTDGDYFTFTAGATGVATFSATESHELDVAWDFGGNVATQSGESWTMNVVAGQTYTVGLSTSGGLGYYDMDVSIESSFTFVDWGNIGGQQSHNGMNIAGEAWYRVVAGQSGYVTAQAAFANTSGNVDLALYDSNMQMLDQSTTTGNGERVDHLATAGEEFYLCITGTNSDVDVRLTNLVNKIGGQVVASGTSANDTYSFTAGSVHSLSVNGVSYSFDGATVTNFSMNGGAGSDAITFTGSSGNDMATVRVNWTNLSGSGYSATAGSMESVAIYASGGDDTAKLYDTDGDETLVAYTDHVTLTGTGFQHEVYGFDRTYTYASGGNDTATLYDSALHDNFAAWADRAVMLGTGFFNDVHNFDSVVAIASTGVDRATFYDSAGDDTYTAYSDRTVMVGTGFSNEGQNFDASHAYSTAGNDEAYFYDSAGNDLYYGYSDKALMRGTGYYNSADNFQFTAAYASSGIDKAYFLDSAGDDTYYGWADHATYSGSGFRNEAYDFGYTFASSSGGNDQAIMYGTSGDDVFTCWDERQVLTGTDYFHDVRSFGYTLAYGEGGYDRAYMHGTDNDETYNGWSDQITMQGASFLYDGRGFEYTAAFAYGGNDTATFYDTSGDDTYASWDWRAVMLGSGYFNDARDFETTYAHASDGNDRAIFHDSAADDDVHAAAWGAYCTNGLYYNEARGFDRVEAWRDLTGNDEASSDSIDYVFKLYGDWISV</sequence>
<evidence type="ECO:0000256" key="2">
    <source>
        <dbReference type="ARBA" id="ARBA00022670"/>
    </source>
</evidence>
<dbReference type="PRINTS" id="PR00723">
    <property type="entry name" value="SUBTILISIN"/>
</dbReference>
<keyword evidence="2 5" id="KW-0645">Protease</keyword>
<dbReference type="PROSITE" id="PS51892">
    <property type="entry name" value="SUBTILASE"/>
    <property type="match status" value="1"/>
</dbReference>
<dbReference type="InterPro" id="IPR000209">
    <property type="entry name" value="Peptidase_S8/S53_dom"/>
</dbReference>
<evidence type="ECO:0000256" key="1">
    <source>
        <dbReference type="ARBA" id="ARBA00011073"/>
    </source>
</evidence>
<dbReference type="AlphaFoldDB" id="A0A9X2FIQ2"/>
<keyword evidence="4 5" id="KW-0720">Serine protease</keyword>
<evidence type="ECO:0000256" key="5">
    <source>
        <dbReference type="PROSITE-ProRule" id="PRU01240"/>
    </source>
</evidence>
<dbReference type="EMBL" id="JAMXLR010000092">
    <property type="protein sequence ID" value="MCO6047421.1"/>
    <property type="molecule type" value="Genomic_DNA"/>
</dbReference>
<dbReference type="InterPro" id="IPR015500">
    <property type="entry name" value="Peptidase_S8_subtilisin-rel"/>
</dbReference>
<dbReference type="Gene3D" id="3.40.50.200">
    <property type="entry name" value="Peptidase S8/S53 domain"/>
    <property type="match status" value="1"/>
</dbReference>
<gene>
    <name evidence="8" type="ORF">NG895_26255</name>
</gene>
<protein>
    <submittedName>
        <fullName evidence="8">S8 family serine peptidase</fullName>
    </submittedName>
</protein>
<dbReference type="PROSITE" id="PS00138">
    <property type="entry name" value="SUBTILASE_SER"/>
    <property type="match status" value="1"/>
</dbReference>
<dbReference type="PANTHER" id="PTHR43806:SF11">
    <property type="entry name" value="CEREVISIN-RELATED"/>
    <property type="match status" value="1"/>
</dbReference>
<dbReference type="PROSITE" id="PS00136">
    <property type="entry name" value="SUBTILASE_ASP"/>
    <property type="match status" value="1"/>
</dbReference>
<evidence type="ECO:0000313" key="9">
    <source>
        <dbReference type="Proteomes" id="UP001155241"/>
    </source>
</evidence>
<dbReference type="PROSITE" id="PS00137">
    <property type="entry name" value="SUBTILASE_HIS"/>
    <property type="match status" value="1"/>
</dbReference>
<dbReference type="PANTHER" id="PTHR43806">
    <property type="entry name" value="PEPTIDASE S8"/>
    <property type="match status" value="1"/>
</dbReference>
<accession>A0A9X2FIQ2</accession>
<dbReference type="Proteomes" id="UP001155241">
    <property type="component" value="Unassembled WGS sequence"/>
</dbReference>
<evidence type="ECO:0000259" key="7">
    <source>
        <dbReference type="Pfam" id="PF00082"/>
    </source>
</evidence>
<dbReference type="Pfam" id="PF00082">
    <property type="entry name" value="Peptidase_S8"/>
    <property type="match status" value="1"/>
</dbReference>
<evidence type="ECO:0000256" key="6">
    <source>
        <dbReference type="RuleBase" id="RU003355"/>
    </source>
</evidence>
<comment type="caution">
    <text evidence="8">The sequence shown here is derived from an EMBL/GenBank/DDBJ whole genome shotgun (WGS) entry which is preliminary data.</text>
</comment>
<dbReference type="GO" id="GO:0004252">
    <property type="term" value="F:serine-type endopeptidase activity"/>
    <property type="evidence" value="ECO:0007669"/>
    <property type="project" value="UniProtKB-UniRule"/>
</dbReference>
<evidence type="ECO:0000313" key="8">
    <source>
        <dbReference type="EMBL" id="MCO6047421.1"/>
    </source>
</evidence>
<dbReference type="InterPro" id="IPR023828">
    <property type="entry name" value="Peptidase_S8_Ser-AS"/>
</dbReference>
<proteinExistence type="inferred from homology"/>
<dbReference type="InterPro" id="IPR036852">
    <property type="entry name" value="Peptidase_S8/S53_dom_sf"/>
</dbReference>
<keyword evidence="3 5" id="KW-0378">Hydrolase</keyword>
<dbReference type="InterPro" id="IPR023827">
    <property type="entry name" value="Peptidase_S8_Asp-AS"/>
</dbReference>
<dbReference type="GO" id="GO:0006508">
    <property type="term" value="P:proteolysis"/>
    <property type="evidence" value="ECO:0007669"/>
    <property type="project" value="UniProtKB-KW"/>
</dbReference>
<feature type="active site" description="Charge relay system" evidence="5">
    <location>
        <position position="337"/>
    </location>
</feature>
<dbReference type="InterPro" id="IPR022398">
    <property type="entry name" value="Peptidase_S8_His-AS"/>
</dbReference>
<comment type="similarity">
    <text evidence="1 5 6">Belongs to the peptidase S8 family.</text>
</comment>
<feature type="domain" description="Peptidase S8/S53" evidence="7">
    <location>
        <begin position="97"/>
        <end position="376"/>
    </location>
</feature>
<evidence type="ECO:0000256" key="4">
    <source>
        <dbReference type="ARBA" id="ARBA00022825"/>
    </source>
</evidence>
<dbReference type="Gene3D" id="2.60.120.380">
    <property type="match status" value="1"/>
</dbReference>
<dbReference type="InterPro" id="IPR050131">
    <property type="entry name" value="Peptidase_S8_subtilisin-like"/>
</dbReference>
<organism evidence="8 9">
    <name type="scientific">Aeoliella straminimaris</name>
    <dbReference type="NCBI Taxonomy" id="2954799"/>
    <lineage>
        <taxon>Bacteria</taxon>
        <taxon>Pseudomonadati</taxon>
        <taxon>Planctomycetota</taxon>
        <taxon>Planctomycetia</taxon>
        <taxon>Pirellulales</taxon>
        <taxon>Lacipirellulaceae</taxon>
        <taxon>Aeoliella</taxon>
    </lineage>
</organism>
<reference evidence="8" key="1">
    <citation type="submission" date="2022-06" db="EMBL/GenBank/DDBJ databases">
        <title>Aeoliella straminimaris, a novel planctomycete from sediments.</title>
        <authorList>
            <person name="Vitorino I.R."/>
            <person name="Lage O.M."/>
        </authorList>
    </citation>
    <scope>NUCLEOTIDE SEQUENCE</scope>
    <source>
        <strain evidence="8">ICT_H6.2</strain>
    </source>
</reference>
<name>A0A9X2FIQ2_9BACT</name>
<dbReference type="SUPFAM" id="SSF52743">
    <property type="entry name" value="Subtilisin-like"/>
    <property type="match status" value="1"/>
</dbReference>
<evidence type="ECO:0000256" key="3">
    <source>
        <dbReference type="ARBA" id="ARBA00022801"/>
    </source>
</evidence>
<dbReference type="RefSeq" id="WP_252855531.1">
    <property type="nucleotide sequence ID" value="NZ_JAMXLR010000092.1"/>
</dbReference>
<keyword evidence="9" id="KW-1185">Reference proteome</keyword>
<feature type="active site" description="Charge relay system" evidence="5">
    <location>
        <position position="106"/>
    </location>
</feature>
<feature type="active site" description="Charge relay system" evidence="5">
    <location>
        <position position="148"/>
    </location>
</feature>